<gene>
    <name evidence="1" type="ORF">Pmar_PMAR009865</name>
</gene>
<accession>C5KVA4</accession>
<organism evidence="2">
    <name type="scientific">Perkinsus marinus (strain ATCC 50983 / TXsc)</name>
    <dbReference type="NCBI Taxonomy" id="423536"/>
    <lineage>
        <taxon>Eukaryota</taxon>
        <taxon>Sar</taxon>
        <taxon>Alveolata</taxon>
        <taxon>Perkinsozoa</taxon>
        <taxon>Perkinsea</taxon>
        <taxon>Perkinsida</taxon>
        <taxon>Perkinsidae</taxon>
        <taxon>Perkinsus</taxon>
    </lineage>
</organism>
<dbReference type="Proteomes" id="UP000007800">
    <property type="component" value="Unassembled WGS sequence"/>
</dbReference>
<reference evidence="1 2" key="1">
    <citation type="submission" date="2008-07" db="EMBL/GenBank/DDBJ databases">
        <authorList>
            <person name="El-Sayed N."/>
            <person name="Caler E."/>
            <person name="Inman J."/>
            <person name="Amedeo P."/>
            <person name="Hass B."/>
            <person name="Wortman J."/>
        </authorList>
    </citation>
    <scope>NUCLEOTIDE SEQUENCE [LARGE SCALE GENOMIC DNA]</scope>
    <source>
        <strain evidence="2">ATCC 50983 / TXsc</strain>
    </source>
</reference>
<dbReference type="AlphaFoldDB" id="C5KVA4"/>
<dbReference type="InParanoid" id="C5KVA4"/>
<keyword evidence="2" id="KW-1185">Reference proteome</keyword>
<dbReference type="EMBL" id="GG676416">
    <property type="protein sequence ID" value="EER11650.1"/>
    <property type="molecule type" value="Genomic_DNA"/>
</dbReference>
<dbReference type="GeneID" id="9047064"/>
<proteinExistence type="predicted"/>
<name>C5KVA4_PERM5</name>
<evidence type="ECO:0000313" key="2">
    <source>
        <dbReference type="Proteomes" id="UP000007800"/>
    </source>
</evidence>
<evidence type="ECO:0000313" key="1">
    <source>
        <dbReference type="EMBL" id="EER11650.1"/>
    </source>
</evidence>
<sequence length="142" mass="16094">MSVNPVMGSETVAVYGRGLVEEESDKCGEHGELEAGGICECDPNWYHIQIDDGSVMWCSYNNRETPDIPGYYWKENGLSPGEFELVSPIRTALVSCRFIRDRFCGPSVEEVIARLPPGCEIALQRFNWNITLHFSDYRPDKQ</sequence>
<protein>
    <submittedName>
        <fullName evidence="1">Uncharacterized protein</fullName>
    </submittedName>
</protein>
<dbReference type="RefSeq" id="XP_002779855.1">
    <property type="nucleotide sequence ID" value="XM_002779809.1"/>
</dbReference>